<name>F0RVN4_SPHGB</name>
<dbReference type="InterPro" id="IPR001107">
    <property type="entry name" value="Band_7"/>
</dbReference>
<evidence type="ECO:0000256" key="1">
    <source>
        <dbReference type="ARBA" id="ARBA00004167"/>
    </source>
</evidence>
<dbReference type="SUPFAM" id="SSF117892">
    <property type="entry name" value="Band 7/SPFH domain"/>
    <property type="match status" value="2"/>
</dbReference>
<dbReference type="NCBIfam" id="TIGR01932">
    <property type="entry name" value="hflC"/>
    <property type="match status" value="1"/>
</dbReference>
<dbReference type="SMART" id="SM00244">
    <property type="entry name" value="PHB"/>
    <property type="match status" value="1"/>
</dbReference>
<dbReference type="GO" id="GO:0016020">
    <property type="term" value="C:membrane"/>
    <property type="evidence" value="ECO:0007669"/>
    <property type="project" value="UniProtKB-SubCell"/>
</dbReference>
<dbReference type="STRING" id="158189.SpiBuddy_1201"/>
<evidence type="ECO:0000256" key="3">
    <source>
        <dbReference type="ARBA" id="ARBA00022692"/>
    </source>
</evidence>
<dbReference type="PIRSF" id="PIRSF005651">
    <property type="entry name" value="HflC"/>
    <property type="match status" value="1"/>
</dbReference>
<comment type="similarity">
    <text evidence="2 6">Belongs to the band 7/mec-2 family. HflC subfamily.</text>
</comment>
<comment type="subcellular location">
    <subcellularLocation>
        <location evidence="1">Membrane</location>
        <topology evidence="1">Single-pass membrane protein</topology>
    </subcellularLocation>
</comment>
<evidence type="ECO:0000256" key="4">
    <source>
        <dbReference type="ARBA" id="ARBA00022989"/>
    </source>
</evidence>
<dbReference type="eggNOG" id="COG0330">
    <property type="taxonomic scope" value="Bacteria"/>
</dbReference>
<evidence type="ECO:0000256" key="2">
    <source>
        <dbReference type="ARBA" id="ARBA00007862"/>
    </source>
</evidence>
<keyword evidence="4 7" id="KW-1133">Transmembrane helix</keyword>
<dbReference type="InterPro" id="IPR010200">
    <property type="entry name" value="HflC"/>
</dbReference>
<accession>F0RVN4</accession>
<dbReference type="Proteomes" id="UP000008466">
    <property type="component" value="Chromosome"/>
</dbReference>
<dbReference type="RefSeq" id="WP_013606877.1">
    <property type="nucleotide sequence ID" value="NC_015152.1"/>
</dbReference>
<reference evidence="10" key="1">
    <citation type="submission" date="2011-02" db="EMBL/GenBank/DDBJ databases">
        <title>Complete sequence of Spirochaeta sp. Buddy.</title>
        <authorList>
            <person name="Lucas S."/>
            <person name="Copeland A."/>
            <person name="Lapidus A."/>
            <person name="Cheng J.-F."/>
            <person name="Goodwin L."/>
            <person name="Pitluck S."/>
            <person name="Zeytun A."/>
            <person name="Detter J.C."/>
            <person name="Han C."/>
            <person name="Tapia R."/>
            <person name="Land M."/>
            <person name="Hauser L."/>
            <person name="Kyrpides N."/>
            <person name="Ivanova N."/>
            <person name="Mikhailova N."/>
            <person name="Pagani I."/>
            <person name="Ritalahti K.M."/>
            <person name="Loeffler F.E."/>
            <person name="Woyke T."/>
        </authorList>
    </citation>
    <scope>NUCLEOTIDE SEQUENCE [LARGE SCALE GENOMIC DNA]</scope>
    <source>
        <strain evidence="10">ATCC BAA-1886 / DSM 22777 / Buddy</strain>
    </source>
</reference>
<dbReference type="Gene3D" id="3.30.479.30">
    <property type="entry name" value="Band 7 domain"/>
    <property type="match status" value="2"/>
</dbReference>
<organism evidence="9 10">
    <name type="scientific">Sphaerochaeta globosa (strain ATCC BAA-1886 / DSM 22777 / Buddy)</name>
    <name type="common">Spirochaeta sp. (strain Buddy)</name>
    <dbReference type="NCBI Taxonomy" id="158189"/>
    <lineage>
        <taxon>Bacteria</taxon>
        <taxon>Pseudomonadati</taxon>
        <taxon>Spirochaetota</taxon>
        <taxon>Spirochaetia</taxon>
        <taxon>Spirochaetales</taxon>
        <taxon>Sphaerochaetaceae</taxon>
        <taxon>Sphaerochaeta</taxon>
    </lineage>
</organism>
<evidence type="ECO:0000256" key="7">
    <source>
        <dbReference type="SAM" id="Phobius"/>
    </source>
</evidence>
<dbReference type="Pfam" id="PF01145">
    <property type="entry name" value="Band_7"/>
    <property type="match status" value="1"/>
</dbReference>
<dbReference type="KEGG" id="sbu:SpiBuddy_1201"/>
<feature type="transmembrane region" description="Helical" evidence="7">
    <location>
        <begin position="12"/>
        <end position="33"/>
    </location>
</feature>
<gene>
    <name evidence="9" type="ordered locus">SpiBuddy_1201</name>
</gene>
<protein>
    <recommendedName>
        <fullName evidence="6">Protein HflC</fullName>
    </recommendedName>
</protein>
<evidence type="ECO:0000313" key="9">
    <source>
        <dbReference type="EMBL" id="ADY13026.1"/>
    </source>
</evidence>
<evidence type="ECO:0000313" key="10">
    <source>
        <dbReference type="Proteomes" id="UP000008466"/>
    </source>
</evidence>
<evidence type="ECO:0000256" key="6">
    <source>
        <dbReference type="PIRNR" id="PIRNR005651"/>
    </source>
</evidence>
<feature type="domain" description="Band 7" evidence="8">
    <location>
        <begin position="27"/>
        <end position="231"/>
    </location>
</feature>
<proteinExistence type="inferred from homology"/>
<dbReference type="OrthoDB" id="9809197at2"/>
<keyword evidence="3 7" id="KW-0812">Transmembrane</keyword>
<evidence type="ECO:0000256" key="5">
    <source>
        <dbReference type="ARBA" id="ARBA00023136"/>
    </source>
</evidence>
<dbReference type="PANTHER" id="PTHR42911:SF1">
    <property type="entry name" value="MODULATOR OF FTSH PROTEASE HFLC"/>
    <property type="match status" value="1"/>
</dbReference>
<dbReference type="InterPro" id="IPR036013">
    <property type="entry name" value="Band_7/SPFH_dom_sf"/>
</dbReference>
<dbReference type="PANTHER" id="PTHR42911">
    <property type="entry name" value="MODULATOR OF FTSH PROTEASE HFLC"/>
    <property type="match status" value="1"/>
</dbReference>
<dbReference type="HOGENOM" id="CLU_059167_1_1_12"/>
<keyword evidence="5 7" id="KW-0472">Membrane</keyword>
<keyword evidence="10" id="KW-1185">Reference proteome</keyword>
<dbReference type="AlphaFoldDB" id="F0RVN4"/>
<sequence>MKARTNRKLITTLVVVVVFLVVFILLGPFYILYEGQQSVVTRFGKIVDSASDSGLKFKMPLIDNVIIYPKKILSWDGAAQRIPTKENQFIWVDTTARWKISDPAKYYETVNTVNNGLSRLNDILDSSIRTIISENYLNEAVRNTNQINSMVVEEQVQSLDVESNEDAETLRNLTVTQSRQEVISIGRDGLSTRMYNQAKPFTDGFGIELIDIVVRQIRYSDDLTESVYQRMIKERNQIAEAYRSYGRGQLAQWQGKTESEQRQILSAAYATSETKKGIADAKAAQIYAEAYEADPEFFELWRTLESYRKTIPALNKILSTDMQYFDMLYGKDFI</sequence>
<dbReference type="CDD" id="cd03405">
    <property type="entry name" value="SPFH_HflC"/>
    <property type="match status" value="1"/>
</dbReference>
<dbReference type="EMBL" id="CP002541">
    <property type="protein sequence ID" value="ADY13026.1"/>
    <property type="molecule type" value="Genomic_DNA"/>
</dbReference>
<comment type="function">
    <text evidence="6">HflC and HflK could regulate a protease.</text>
</comment>
<evidence type="ECO:0000259" key="8">
    <source>
        <dbReference type="SMART" id="SM00244"/>
    </source>
</evidence>